<dbReference type="InterPro" id="IPR029063">
    <property type="entry name" value="SAM-dependent_MTases_sf"/>
</dbReference>
<proteinExistence type="predicted"/>
<evidence type="ECO:0000313" key="1">
    <source>
        <dbReference type="EMBL" id="MED5016320.1"/>
    </source>
</evidence>
<name>A0ABU6PN85_9BACL</name>
<sequence>MIWCVADLTRSPFRDHAFNIMMNVLSPSNYEEFRRLLVPGGMLVKVIPGPEYLQEFRRFLYDPSSPKQAEAVEETAVLFARHFPGMKQQRIRYEAELSQLHLEAMLKMTPLSWHAPEERTQLLLAGPSLTVTFDFTILWGEHLNA</sequence>
<dbReference type="Proteomes" id="UP001343257">
    <property type="component" value="Unassembled WGS sequence"/>
</dbReference>
<dbReference type="Gene3D" id="3.40.50.150">
    <property type="entry name" value="Vaccinia Virus protein VP39"/>
    <property type="match status" value="1"/>
</dbReference>
<accession>A0ABU6PN85</accession>
<evidence type="ECO:0000313" key="2">
    <source>
        <dbReference type="Proteomes" id="UP001343257"/>
    </source>
</evidence>
<comment type="caution">
    <text evidence="1">The sequence shown here is derived from an EMBL/GenBank/DDBJ whole genome shotgun (WGS) entry which is preliminary data.</text>
</comment>
<dbReference type="SUPFAM" id="SSF53335">
    <property type="entry name" value="S-adenosyl-L-methionine-dependent methyltransferases"/>
    <property type="match status" value="1"/>
</dbReference>
<keyword evidence="2" id="KW-1185">Reference proteome</keyword>
<reference evidence="1 2" key="1">
    <citation type="submission" date="2023-03" db="EMBL/GenBank/DDBJ databases">
        <title>Bacillus Genome Sequencing.</title>
        <authorList>
            <person name="Dunlap C."/>
        </authorList>
    </citation>
    <scope>NUCLEOTIDE SEQUENCE [LARGE SCALE GENOMIC DNA]</scope>
    <source>
        <strain evidence="1 2">NRS-52</strain>
    </source>
</reference>
<dbReference type="EMBL" id="JARTLD010000007">
    <property type="protein sequence ID" value="MED5016320.1"/>
    <property type="molecule type" value="Genomic_DNA"/>
</dbReference>
<organism evidence="1 2">
    <name type="scientific">Paenibacillus chibensis</name>
    <dbReference type="NCBI Taxonomy" id="59846"/>
    <lineage>
        <taxon>Bacteria</taxon>
        <taxon>Bacillati</taxon>
        <taxon>Bacillota</taxon>
        <taxon>Bacilli</taxon>
        <taxon>Bacillales</taxon>
        <taxon>Paenibacillaceae</taxon>
        <taxon>Paenibacillus</taxon>
    </lineage>
</organism>
<gene>
    <name evidence="1" type="ORF">P9847_03245</name>
</gene>
<protein>
    <submittedName>
        <fullName evidence="1">Uncharacterized protein</fullName>
    </submittedName>
</protein>
<dbReference type="RefSeq" id="WP_328275340.1">
    <property type="nucleotide sequence ID" value="NZ_JARTLD010000007.1"/>
</dbReference>